<reference evidence="2 3" key="1">
    <citation type="submission" date="2015-12" db="EMBL/GenBank/DDBJ databases">
        <title>The genome of Folsomia candida.</title>
        <authorList>
            <person name="Faddeeva A."/>
            <person name="Derks M.F."/>
            <person name="Anvar Y."/>
            <person name="Smit S."/>
            <person name="Van Straalen N."/>
            <person name="Roelofs D."/>
        </authorList>
    </citation>
    <scope>NUCLEOTIDE SEQUENCE [LARGE SCALE GENOMIC DNA]</scope>
    <source>
        <strain evidence="2 3">VU population</strain>
        <tissue evidence="2">Whole body</tissue>
    </source>
</reference>
<keyword evidence="1" id="KW-1133">Transmembrane helix</keyword>
<accession>A0A226E8I9</accession>
<dbReference type="AlphaFoldDB" id="A0A226E8I9"/>
<sequence>MEQFVEMFLLGLCNFFLGPIIIMSGMQPELDRYQVKLEDNNDNQNILVEYFPVFFSHICMLLCCSISGICAIFASTLDDAEWVIRLAKVAKFFSKTSFWLVAWIIFHNWDPMEWKTLVTLPEKWVTIEVSIPTWCYCFLGQKYFVSRYTEFINEKQNEVED</sequence>
<evidence type="ECO:0000313" key="2">
    <source>
        <dbReference type="EMBL" id="OXA53618.1"/>
    </source>
</evidence>
<organism evidence="2 3">
    <name type="scientific">Folsomia candida</name>
    <name type="common">Springtail</name>
    <dbReference type="NCBI Taxonomy" id="158441"/>
    <lineage>
        <taxon>Eukaryota</taxon>
        <taxon>Metazoa</taxon>
        <taxon>Ecdysozoa</taxon>
        <taxon>Arthropoda</taxon>
        <taxon>Hexapoda</taxon>
        <taxon>Collembola</taxon>
        <taxon>Entomobryomorpha</taxon>
        <taxon>Isotomoidea</taxon>
        <taxon>Isotomidae</taxon>
        <taxon>Proisotominae</taxon>
        <taxon>Folsomia</taxon>
    </lineage>
</organism>
<feature type="transmembrane region" description="Helical" evidence="1">
    <location>
        <begin position="7"/>
        <end position="26"/>
    </location>
</feature>
<comment type="caution">
    <text evidence="2">The sequence shown here is derived from an EMBL/GenBank/DDBJ whole genome shotgun (WGS) entry which is preliminary data.</text>
</comment>
<keyword evidence="1" id="KW-0812">Transmembrane</keyword>
<dbReference type="Proteomes" id="UP000198287">
    <property type="component" value="Unassembled WGS sequence"/>
</dbReference>
<evidence type="ECO:0000313" key="3">
    <source>
        <dbReference type="Proteomes" id="UP000198287"/>
    </source>
</evidence>
<dbReference type="EMBL" id="LNIX01000005">
    <property type="protein sequence ID" value="OXA53618.1"/>
    <property type="molecule type" value="Genomic_DNA"/>
</dbReference>
<protein>
    <submittedName>
        <fullName evidence="2">Uncharacterized protein</fullName>
    </submittedName>
</protein>
<proteinExistence type="predicted"/>
<gene>
    <name evidence="2" type="ORF">Fcan01_10550</name>
</gene>
<keyword evidence="3" id="KW-1185">Reference proteome</keyword>
<name>A0A226E8I9_FOLCA</name>
<evidence type="ECO:0000256" key="1">
    <source>
        <dbReference type="SAM" id="Phobius"/>
    </source>
</evidence>
<keyword evidence="1" id="KW-0472">Membrane</keyword>
<feature type="transmembrane region" description="Helical" evidence="1">
    <location>
        <begin position="54"/>
        <end position="77"/>
    </location>
</feature>